<protein>
    <recommendedName>
        <fullName evidence="4">Lipocalin-like domain-containing protein</fullName>
    </recommendedName>
</protein>
<reference evidence="2" key="1">
    <citation type="submission" date="2021-05" db="EMBL/GenBank/DDBJ databases">
        <title>Complete genome sequence of the cellulolytic planctomycete Telmatocola sphagniphila SP2T and characterization of the first cellulase from planctomycetes.</title>
        <authorList>
            <person name="Rakitin A.L."/>
            <person name="Beletsky A.V."/>
            <person name="Naumoff D.G."/>
            <person name="Kulichevskaya I.S."/>
            <person name="Mardanov A.V."/>
            <person name="Ravin N.V."/>
            <person name="Dedysh S.N."/>
        </authorList>
    </citation>
    <scope>NUCLEOTIDE SEQUENCE</scope>
    <source>
        <strain evidence="2">SP2T</strain>
    </source>
</reference>
<dbReference type="EMBL" id="CP074694">
    <property type="protein sequence ID" value="QVL30095.1"/>
    <property type="molecule type" value="Genomic_DNA"/>
</dbReference>
<dbReference type="Proteomes" id="UP000676194">
    <property type="component" value="Chromosome"/>
</dbReference>
<sequence length="133" mass="14883">MSPTKILSLLVLLSINGVAFSYPPPPKSKVKTLAQYTKEDIIERLIGKWEVEKTNNPGLLPGYTFNFEKNGNYHHAAPMGNAAQGTYEIVDGKLKCTLVGGLSDTDTFFKKLTFDEMEVENDQKIMMILKKVK</sequence>
<dbReference type="KEGG" id="tsph:KIH39_14635"/>
<feature type="chain" id="PRO_5034833495" description="Lipocalin-like domain-containing protein" evidence="1">
    <location>
        <begin position="22"/>
        <end position="133"/>
    </location>
</feature>
<gene>
    <name evidence="2" type="ORF">KIH39_14635</name>
</gene>
<dbReference type="AlphaFoldDB" id="A0A8E6B4A1"/>
<evidence type="ECO:0008006" key="4">
    <source>
        <dbReference type="Google" id="ProtNLM"/>
    </source>
</evidence>
<name>A0A8E6B4A1_9BACT</name>
<feature type="signal peptide" evidence="1">
    <location>
        <begin position="1"/>
        <end position="21"/>
    </location>
</feature>
<evidence type="ECO:0000313" key="3">
    <source>
        <dbReference type="Proteomes" id="UP000676194"/>
    </source>
</evidence>
<proteinExistence type="predicted"/>
<accession>A0A8E6B4A1</accession>
<organism evidence="2 3">
    <name type="scientific">Telmatocola sphagniphila</name>
    <dbReference type="NCBI Taxonomy" id="1123043"/>
    <lineage>
        <taxon>Bacteria</taxon>
        <taxon>Pseudomonadati</taxon>
        <taxon>Planctomycetota</taxon>
        <taxon>Planctomycetia</taxon>
        <taxon>Gemmatales</taxon>
        <taxon>Gemmataceae</taxon>
    </lineage>
</organism>
<dbReference type="RefSeq" id="WP_213493979.1">
    <property type="nucleotide sequence ID" value="NZ_CP074694.1"/>
</dbReference>
<evidence type="ECO:0000256" key="1">
    <source>
        <dbReference type="SAM" id="SignalP"/>
    </source>
</evidence>
<keyword evidence="3" id="KW-1185">Reference proteome</keyword>
<evidence type="ECO:0000313" key="2">
    <source>
        <dbReference type="EMBL" id="QVL30095.1"/>
    </source>
</evidence>
<keyword evidence="1" id="KW-0732">Signal</keyword>